<keyword evidence="1" id="KW-0032">Aminotransferase</keyword>
<dbReference type="GO" id="GO:0009016">
    <property type="term" value="F:succinyldiaminopimelate transaminase activity"/>
    <property type="evidence" value="ECO:0007669"/>
    <property type="project" value="UniProtKB-EC"/>
</dbReference>
<organism evidence="1 2">
    <name type="scientific">Pseudonocardia spirodelae</name>
    <dbReference type="NCBI Taxonomy" id="3133431"/>
    <lineage>
        <taxon>Bacteria</taxon>
        <taxon>Bacillati</taxon>
        <taxon>Actinomycetota</taxon>
        <taxon>Actinomycetes</taxon>
        <taxon>Pseudonocardiales</taxon>
        <taxon>Pseudonocardiaceae</taxon>
        <taxon>Pseudonocardia</taxon>
    </lineage>
</organism>
<sequence length="53" mass="5436">MSRLDLPDFPWDSLTGARERAAAHPGGIVDLSVGTPVDPVPAVLRDALSGPAA</sequence>
<dbReference type="EC" id="2.6.1.17" evidence="1"/>
<comment type="caution">
    <text evidence="1">The sequence shown here is derived from an EMBL/GenBank/DDBJ whole genome shotgun (WGS) entry which is preliminary data.</text>
</comment>
<keyword evidence="1" id="KW-0808">Transferase</keyword>
<name>A0ABU8T980_9PSEU</name>
<evidence type="ECO:0000313" key="1">
    <source>
        <dbReference type="EMBL" id="MEJ8280515.1"/>
    </source>
</evidence>
<proteinExistence type="predicted"/>
<reference evidence="1 2" key="1">
    <citation type="submission" date="2024-03" db="EMBL/GenBank/DDBJ databases">
        <title>Draft genome sequence of Pseudonocardia sp. DW16-2.</title>
        <authorList>
            <person name="Duangmal K."/>
        </authorList>
    </citation>
    <scope>NUCLEOTIDE SEQUENCE [LARGE SCALE GENOMIC DNA]</scope>
    <source>
        <strain evidence="1 2">DW16-2</strain>
    </source>
</reference>
<protein>
    <submittedName>
        <fullName evidence="1">Succinyldiaminopimelate transaminase</fullName>
        <ecNumber evidence="1">2.6.1.17</ecNumber>
    </submittedName>
</protein>
<dbReference type="EMBL" id="JBBJUP010000012">
    <property type="protein sequence ID" value="MEJ8280515.1"/>
    <property type="molecule type" value="Genomic_DNA"/>
</dbReference>
<dbReference type="Proteomes" id="UP001364211">
    <property type="component" value="Unassembled WGS sequence"/>
</dbReference>
<feature type="non-terminal residue" evidence="1">
    <location>
        <position position="53"/>
    </location>
</feature>
<accession>A0ABU8T980</accession>
<keyword evidence="2" id="KW-1185">Reference proteome</keyword>
<gene>
    <name evidence="1" type="ORF">WJX68_16345</name>
</gene>
<evidence type="ECO:0000313" key="2">
    <source>
        <dbReference type="Proteomes" id="UP001364211"/>
    </source>
</evidence>